<dbReference type="InterPro" id="IPR011251">
    <property type="entry name" value="Luciferase-like_dom"/>
</dbReference>
<dbReference type="GO" id="GO:0016705">
    <property type="term" value="F:oxidoreductase activity, acting on paired donors, with incorporation or reduction of molecular oxygen"/>
    <property type="evidence" value="ECO:0007669"/>
    <property type="project" value="InterPro"/>
</dbReference>
<reference evidence="4 5" key="1">
    <citation type="submission" date="2016-11" db="EMBL/GenBank/DDBJ databases">
        <authorList>
            <person name="Jaros S."/>
            <person name="Januszkiewicz K."/>
            <person name="Wedrychowicz H."/>
        </authorList>
    </citation>
    <scope>NUCLEOTIDE SEQUENCE [LARGE SCALE GENOMIC DNA]</scope>
    <source>
        <strain evidence="4 5">DSM 43832</strain>
    </source>
</reference>
<sequence length="290" mass="31578">MSARTPTATAMAAMTLDHLSGGRVVLGIGASGPQVVEGWYGQPYPKPLARTREYMEILRATIARERVTSPGPHYPIPYPGGTGLGEPLRTTIHPLRTHLPILLAAEGPKNVALAAEIADGWQPLFYAPRHDAHYRAALAEGFARRGGRPAGFEVVCMVQMVVDDDVEGAADQQVRPMLALYIGGMGAKGANFHYDVFARMGYEDDCARIQELYLGGRKDEATAAVPLELVEQVALVGRRRRSPRSCRCGGTRWSRPWSWAAHRRPCGWRPSWSADHGPEGADNRATSSAV</sequence>
<dbReference type="CDD" id="cd01097">
    <property type="entry name" value="Tetrahydromethanopterin_reductase"/>
    <property type="match status" value="1"/>
</dbReference>
<protein>
    <submittedName>
        <fullName evidence="4">Probable F420-dependent oxidoreductase, Rv3520c family</fullName>
    </submittedName>
</protein>
<evidence type="ECO:0000313" key="4">
    <source>
        <dbReference type="EMBL" id="SHL02247.1"/>
    </source>
</evidence>
<evidence type="ECO:0000259" key="3">
    <source>
        <dbReference type="Pfam" id="PF00296"/>
    </source>
</evidence>
<keyword evidence="1" id="KW-0560">Oxidoreductase</keyword>
<dbReference type="PANTHER" id="PTHR43244">
    <property type="match status" value="1"/>
</dbReference>
<dbReference type="STRING" id="1848.SAMN05443637_11698"/>
<dbReference type="PANTHER" id="PTHR43244:SF1">
    <property type="entry name" value="5,10-METHYLENETETRAHYDROMETHANOPTERIN REDUCTASE"/>
    <property type="match status" value="1"/>
</dbReference>
<dbReference type="SUPFAM" id="SSF51679">
    <property type="entry name" value="Bacterial luciferase-like"/>
    <property type="match status" value="1"/>
</dbReference>
<dbReference type="NCBIfam" id="TIGR03559">
    <property type="entry name" value="F420_Rv3520c"/>
    <property type="match status" value="1"/>
</dbReference>
<evidence type="ECO:0000256" key="2">
    <source>
        <dbReference type="SAM" id="MobiDB-lite"/>
    </source>
</evidence>
<dbReference type="AlphaFoldDB" id="A0A1M6X8E0"/>
<evidence type="ECO:0000256" key="1">
    <source>
        <dbReference type="ARBA" id="ARBA00023002"/>
    </source>
</evidence>
<dbReference type="EMBL" id="FRAP01000016">
    <property type="protein sequence ID" value="SHL02247.1"/>
    <property type="molecule type" value="Genomic_DNA"/>
</dbReference>
<name>A0A1M6X8E0_PSETH</name>
<dbReference type="Proteomes" id="UP000184363">
    <property type="component" value="Unassembled WGS sequence"/>
</dbReference>
<dbReference type="Pfam" id="PF00296">
    <property type="entry name" value="Bac_luciferase"/>
    <property type="match status" value="1"/>
</dbReference>
<feature type="domain" description="Luciferase-like" evidence="3">
    <location>
        <begin position="3"/>
        <end position="238"/>
    </location>
</feature>
<dbReference type="Gene3D" id="3.20.20.30">
    <property type="entry name" value="Luciferase-like domain"/>
    <property type="match status" value="1"/>
</dbReference>
<feature type="region of interest" description="Disordered" evidence="2">
    <location>
        <begin position="270"/>
        <end position="290"/>
    </location>
</feature>
<dbReference type="InterPro" id="IPR019951">
    <property type="entry name" value="F420_OxRdatse_Rv3520c_pred"/>
</dbReference>
<dbReference type="InterPro" id="IPR036661">
    <property type="entry name" value="Luciferase-like_sf"/>
</dbReference>
<evidence type="ECO:0000313" key="5">
    <source>
        <dbReference type="Proteomes" id="UP000184363"/>
    </source>
</evidence>
<gene>
    <name evidence="4" type="ORF">SAMN05443637_11698</name>
</gene>
<proteinExistence type="predicted"/>
<organism evidence="4 5">
    <name type="scientific">Pseudonocardia thermophila</name>
    <dbReference type="NCBI Taxonomy" id="1848"/>
    <lineage>
        <taxon>Bacteria</taxon>
        <taxon>Bacillati</taxon>
        <taxon>Actinomycetota</taxon>
        <taxon>Actinomycetes</taxon>
        <taxon>Pseudonocardiales</taxon>
        <taxon>Pseudonocardiaceae</taxon>
        <taxon>Pseudonocardia</taxon>
    </lineage>
</organism>
<accession>A0A1M6X8E0</accession>
<keyword evidence="5" id="KW-1185">Reference proteome</keyword>
<dbReference type="InterPro" id="IPR050564">
    <property type="entry name" value="F420-G6PD/mer"/>
</dbReference>